<proteinExistence type="predicted"/>
<evidence type="ECO:0000313" key="2">
    <source>
        <dbReference type="Proteomes" id="UP000192247"/>
    </source>
</evidence>
<gene>
    <name evidence="1" type="ORF">BIW11_03944</name>
</gene>
<protein>
    <submittedName>
        <fullName evidence="1">Uncharacterized protein</fullName>
    </submittedName>
</protein>
<organism evidence="1 2">
    <name type="scientific">Tropilaelaps mercedesae</name>
    <dbReference type="NCBI Taxonomy" id="418985"/>
    <lineage>
        <taxon>Eukaryota</taxon>
        <taxon>Metazoa</taxon>
        <taxon>Ecdysozoa</taxon>
        <taxon>Arthropoda</taxon>
        <taxon>Chelicerata</taxon>
        <taxon>Arachnida</taxon>
        <taxon>Acari</taxon>
        <taxon>Parasitiformes</taxon>
        <taxon>Mesostigmata</taxon>
        <taxon>Gamasina</taxon>
        <taxon>Dermanyssoidea</taxon>
        <taxon>Laelapidae</taxon>
        <taxon>Tropilaelaps</taxon>
    </lineage>
</organism>
<dbReference type="EMBL" id="MNPL01014164">
    <property type="protein sequence ID" value="OQR71583.1"/>
    <property type="molecule type" value="Genomic_DNA"/>
</dbReference>
<accession>A0A1V9XDU7</accession>
<dbReference type="Proteomes" id="UP000192247">
    <property type="component" value="Unassembled WGS sequence"/>
</dbReference>
<comment type="caution">
    <text evidence="1">The sequence shown here is derived from an EMBL/GenBank/DDBJ whole genome shotgun (WGS) entry which is preliminary data.</text>
</comment>
<keyword evidence="2" id="KW-1185">Reference proteome</keyword>
<dbReference type="AlphaFoldDB" id="A0A1V9XDU7"/>
<name>A0A1V9XDU7_9ACAR</name>
<evidence type="ECO:0000313" key="1">
    <source>
        <dbReference type="EMBL" id="OQR71583.1"/>
    </source>
</evidence>
<reference evidence="1 2" key="1">
    <citation type="journal article" date="2017" name="Gigascience">
        <title>Draft genome of the honey bee ectoparasitic mite, Tropilaelaps mercedesae, is shaped by the parasitic life history.</title>
        <authorList>
            <person name="Dong X."/>
            <person name="Armstrong S.D."/>
            <person name="Xia D."/>
            <person name="Makepeace B.L."/>
            <person name="Darby A.C."/>
            <person name="Kadowaki T."/>
        </authorList>
    </citation>
    <scope>NUCLEOTIDE SEQUENCE [LARGE SCALE GENOMIC DNA]</scope>
    <source>
        <strain evidence="1">Wuxi-XJTLU</strain>
    </source>
</reference>
<sequence>MSLARFSSVRLGRLASTFIISSLGMKTFTAISLKLKA</sequence>
<dbReference type="InParanoid" id="A0A1V9XDU7"/>